<protein>
    <submittedName>
        <fullName evidence="2">Uncharacterized protein</fullName>
    </submittedName>
</protein>
<evidence type="ECO:0000256" key="1">
    <source>
        <dbReference type="SAM" id="Phobius"/>
    </source>
</evidence>
<evidence type="ECO:0000313" key="2">
    <source>
        <dbReference type="EMBL" id="KAL0067467.1"/>
    </source>
</evidence>
<sequence>MASIPPGSGLEYLLCLARSERDADMQGYAVRLSAFVVNVLVAILIAWSNESVTSSVNTIMLQAFTILVASAVATSRDGLSIADAHFSITITASPLAIYFLYSGFRFLRKRPNHLYSRIDTPGKQYTTLGLSIALLIWWIVFDLLIYFSTVFESPDCPLTLQGWLVYKLFTGTLSLEFSRPLLPVPIVFWVIYLLRHFKDIRGEYRRHMANTRPWQHFRWVQTTGRAIKYFVIAQWDVITRSHKWLFLFTICVYYLTWGNSLMLTILDTHQAFRGLAEAIDPDVQLPPAEEWDPLNYGQLLAAAVAVEPLWQVLKLTFFKRHELWQWIITRPRTVIDEVVFIITGRRNPWKRLLEKEEHRRSLRFLEGGKTAMQSMDQVHLLYNESGEHGQRFK</sequence>
<name>A0ABR3A4J7_9AGAR</name>
<proteinExistence type="predicted"/>
<feature type="transmembrane region" description="Helical" evidence="1">
    <location>
        <begin position="54"/>
        <end position="73"/>
    </location>
</feature>
<feature type="transmembrane region" description="Helical" evidence="1">
    <location>
        <begin position="28"/>
        <end position="47"/>
    </location>
</feature>
<dbReference type="Proteomes" id="UP001437256">
    <property type="component" value="Unassembled WGS sequence"/>
</dbReference>
<keyword evidence="1" id="KW-1133">Transmembrane helix</keyword>
<feature type="transmembrane region" description="Helical" evidence="1">
    <location>
        <begin position="85"/>
        <end position="104"/>
    </location>
</feature>
<keyword evidence="1" id="KW-0472">Membrane</keyword>
<keyword evidence="3" id="KW-1185">Reference proteome</keyword>
<feature type="transmembrane region" description="Helical" evidence="1">
    <location>
        <begin position="125"/>
        <end position="147"/>
    </location>
</feature>
<gene>
    <name evidence="2" type="ORF">AAF712_005455</name>
</gene>
<evidence type="ECO:0000313" key="3">
    <source>
        <dbReference type="Proteomes" id="UP001437256"/>
    </source>
</evidence>
<dbReference type="EMBL" id="JBBXMP010000025">
    <property type="protein sequence ID" value="KAL0067467.1"/>
    <property type="molecule type" value="Genomic_DNA"/>
</dbReference>
<accession>A0ABR3A4J7</accession>
<feature type="transmembrane region" description="Helical" evidence="1">
    <location>
        <begin position="244"/>
        <end position="266"/>
    </location>
</feature>
<keyword evidence="1" id="KW-0812">Transmembrane</keyword>
<comment type="caution">
    <text evidence="2">The sequence shown here is derived from an EMBL/GenBank/DDBJ whole genome shotgun (WGS) entry which is preliminary data.</text>
</comment>
<organism evidence="2 3">
    <name type="scientific">Marasmius tenuissimus</name>
    <dbReference type="NCBI Taxonomy" id="585030"/>
    <lineage>
        <taxon>Eukaryota</taxon>
        <taxon>Fungi</taxon>
        <taxon>Dikarya</taxon>
        <taxon>Basidiomycota</taxon>
        <taxon>Agaricomycotina</taxon>
        <taxon>Agaricomycetes</taxon>
        <taxon>Agaricomycetidae</taxon>
        <taxon>Agaricales</taxon>
        <taxon>Marasmiineae</taxon>
        <taxon>Marasmiaceae</taxon>
        <taxon>Marasmius</taxon>
    </lineage>
</organism>
<feature type="transmembrane region" description="Helical" evidence="1">
    <location>
        <begin position="177"/>
        <end position="197"/>
    </location>
</feature>
<reference evidence="2 3" key="1">
    <citation type="submission" date="2024-05" db="EMBL/GenBank/DDBJ databases">
        <title>A draft genome resource for the thread blight pathogen Marasmius tenuissimus strain MS-2.</title>
        <authorList>
            <person name="Yulfo-Soto G.E."/>
            <person name="Baruah I.K."/>
            <person name="Amoako-Attah I."/>
            <person name="Bukari Y."/>
            <person name="Meinhardt L.W."/>
            <person name="Bailey B.A."/>
            <person name="Cohen S.P."/>
        </authorList>
    </citation>
    <scope>NUCLEOTIDE SEQUENCE [LARGE SCALE GENOMIC DNA]</scope>
    <source>
        <strain evidence="2 3">MS-2</strain>
    </source>
</reference>